<feature type="domain" description="LamG-like jellyroll fold" evidence="5">
    <location>
        <begin position="321"/>
        <end position="443"/>
    </location>
</feature>
<protein>
    <recommendedName>
        <fullName evidence="5">LamG-like jellyroll fold domain-containing protein</fullName>
    </recommendedName>
</protein>
<evidence type="ECO:0000256" key="1">
    <source>
        <dbReference type="ARBA" id="ARBA00022729"/>
    </source>
</evidence>
<keyword evidence="1 4" id="KW-0732">Signal</keyword>
<keyword evidence="2" id="KW-1015">Disulfide bond</keyword>
<dbReference type="SUPFAM" id="SSF49899">
    <property type="entry name" value="Concanavalin A-like lectins/glucanases"/>
    <property type="match status" value="1"/>
</dbReference>
<accession>A0A290Z0T6</accession>
<dbReference type="InterPro" id="IPR006558">
    <property type="entry name" value="LamG-like"/>
</dbReference>
<dbReference type="KEGG" id="apre:CNX65_04430"/>
<dbReference type="Pfam" id="PF13385">
    <property type="entry name" value="Laminin_G_3"/>
    <property type="match status" value="1"/>
</dbReference>
<evidence type="ECO:0000259" key="5">
    <source>
        <dbReference type="SMART" id="SM00560"/>
    </source>
</evidence>
<evidence type="ECO:0000313" key="6">
    <source>
        <dbReference type="EMBL" id="ATE52624.1"/>
    </source>
</evidence>
<feature type="region of interest" description="Disordered" evidence="3">
    <location>
        <begin position="272"/>
        <end position="294"/>
    </location>
</feature>
<feature type="chain" id="PRO_5012583962" description="LamG-like jellyroll fold domain-containing protein" evidence="4">
    <location>
        <begin position="35"/>
        <end position="455"/>
    </location>
</feature>
<feature type="signal peptide" evidence="4">
    <location>
        <begin position="1"/>
        <end position="34"/>
    </location>
</feature>
<proteinExistence type="predicted"/>
<evidence type="ECO:0000313" key="7">
    <source>
        <dbReference type="Proteomes" id="UP000218505"/>
    </source>
</evidence>
<dbReference type="Gene3D" id="2.60.120.200">
    <property type="match status" value="1"/>
</dbReference>
<dbReference type="InterPro" id="IPR013320">
    <property type="entry name" value="ConA-like_dom_sf"/>
</dbReference>
<dbReference type="SMART" id="SM00560">
    <property type="entry name" value="LamGL"/>
    <property type="match status" value="1"/>
</dbReference>
<feature type="compositionally biased region" description="Low complexity" evidence="3">
    <location>
        <begin position="273"/>
        <end position="290"/>
    </location>
</feature>
<dbReference type="RefSeq" id="WP_096491624.1">
    <property type="nucleotide sequence ID" value="NZ_CP023445.1"/>
</dbReference>
<evidence type="ECO:0000256" key="2">
    <source>
        <dbReference type="ARBA" id="ARBA00023157"/>
    </source>
</evidence>
<dbReference type="Proteomes" id="UP000218505">
    <property type="component" value="Chromosome"/>
</dbReference>
<evidence type="ECO:0000256" key="3">
    <source>
        <dbReference type="SAM" id="MobiDB-lite"/>
    </source>
</evidence>
<organism evidence="6 7">
    <name type="scientific">Actinosynnema pretiosum</name>
    <dbReference type="NCBI Taxonomy" id="42197"/>
    <lineage>
        <taxon>Bacteria</taxon>
        <taxon>Bacillati</taxon>
        <taxon>Actinomycetota</taxon>
        <taxon>Actinomycetes</taxon>
        <taxon>Pseudonocardiales</taxon>
        <taxon>Pseudonocardiaceae</taxon>
        <taxon>Actinosynnema</taxon>
    </lineage>
</organism>
<keyword evidence="7" id="KW-1185">Reference proteome</keyword>
<dbReference type="AlphaFoldDB" id="A0A290Z0T6"/>
<gene>
    <name evidence="6" type="ORF">CNX65_04430</name>
</gene>
<reference evidence="6" key="1">
    <citation type="submission" date="2017-09" db="EMBL/GenBank/DDBJ databases">
        <title>Complete Genome Sequence of ansamitocin-producing Bacterium Actinosynnema pretiosum X47.</title>
        <authorList>
            <person name="Cao G."/>
            <person name="Zong G."/>
            <person name="Zhong C."/>
            <person name="Fu J."/>
        </authorList>
    </citation>
    <scope>NUCLEOTIDE SEQUENCE [LARGE SCALE GENOMIC DNA]</scope>
    <source>
        <strain evidence="6">X47</strain>
    </source>
</reference>
<dbReference type="EMBL" id="CP023445">
    <property type="protein sequence ID" value="ATE52624.1"/>
    <property type="molecule type" value="Genomic_DNA"/>
</dbReference>
<name>A0A290Z0T6_9PSEU</name>
<sequence>MRPRTSGRSTTAPRSLAALITALTLLATAAPAHATTAPTDLAIAGLSPDLNLTLPCTAGPDRSVVSTQTPVLRAKAHGEGVTTFEYALHAGTADAPTGEPAVLTEHSVPAGWYSYLRVPQGLLSHGGFYTWRVRTTGGEWSSPCELEVDSVKPDAPLVSSTDYPETGDHGGPDVPGTFTFRPGGPELPVAYAWGFGSDPIHTVPAAQDGTATLTTLPMRVGANLLVVQAEDRAGNVSPITSYRFDVTPPQPQVPEFPLTELHRYGFNETEGATTADSITGTTTTLPAGATRVPGRTDTKRFLSLDGMAAITAPTTGPRADQPFTVTAWARPSDLTADRAVVVLGDPSAPLASLGYQASSRKWFATGTGGTATAFNPTSANRWAFLAAVHDHKTGTVTLYVDGVKQNSAPWTPTATTAASLIAGEGWKGDLDDVRVFSGAASLGELRLVQNSTFHS</sequence>
<evidence type="ECO:0000256" key="4">
    <source>
        <dbReference type="SAM" id="SignalP"/>
    </source>
</evidence>